<name>A0A1T3NL19_9ACTN</name>
<keyword evidence="3" id="KW-1185">Reference proteome</keyword>
<feature type="domain" description="N-acetyltransferase" evidence="1">
    <location>
        <begin position="25"/>
        <end position="167"/>
    </location>
</feature>
<dbReference type="Proteomes" id="UP000190037">
    <property type="component" value="Unassembled WGS sequence"/>
</dbReference>
<dbReference type="AlphaFoldDB" id="A0A1T3NL19"/>
<dbReference type="SUPFAM" id="SSF55729">
    <property type="entry name" value="Acyl-CoA N-acyltransferases (Nat)"/>
    <property type="match status" value="1"/>
</dbReference>
<dbReference type="InterPro" id="IPR016181">
    <property type="entry name" value="Acyl_CoA_acyltransferase"/>
</dbReference>
<evidence type="ECO:0000259" key="1">
    <source>
        <dbReference type="PROSITE" id="PS51186"/>
    </source>
</evidence>
<proteinExistence type="predicted"/>
<dbReference type="OrthoDB" id="275336at2"/>
<dbReference type="GO" id="GO:0016747">
    <property type="term" value="F:acyltransferase activity, transferring groups other than amino-acyl groups"/>
    <property type="evidence" value="ECO:0007669"/>
    <property type="project" value="InterPro"/>
</dbReference>
<evidence type="ECO:0000313" key="3">
    <source>
        <dbReference type="Proteomes" id="UP000190037"/>
    </source>
</evidence>
<dbReference type="STRING" id="159449.B4N89_44660"/>
<sequence length="167" mass="18698">MGKSLMYLEMTAPDELRPSRPVEALGLRRVEPSPEVYALQARIGAPYGWRSTERTDRDWAELRAAHPLRESWLITYRGESAGIGNLEPQPGGVVEVVTFGLLPEYVGKGLGGWALTLVLRRAWATPPLPDAPFVRRVWLHTSSEDHVNALKNYRSRGLRLYGVEAHA</sequence>
<comment type="caution">
    <text evidence="2">The sequence shown here is derived from an EMBL/GenBank/DDBJ whole genome shotgun (WGS) entry which is preliminary data.</text>
</comment>
<organism evidence="2 3">
    <name type="scientific">Embleya scabrispora</name>
    <dbReference type="NCBI Taxonomy" id="159449"/>
    <lineage>
        <taxon>Bacteria</taxon>
        <taxon>Bacillati</taxon>
        <taxon>Actinomycetota</taxon>
        <taxon>Actinomycetes</taxon>
        <taxon>Kitasatosporales</taxon>
        <taxon>Streptomycetaceae</taxon>
        <taxon>Embleya</taxon>
    </lineage>
</organism>
<dbReference type="InterPro" id="IPR000182">
    <property type="entry name" value="GNAT_dom"/>
</dbReference>
<protein>
    <submittedName>
        <fullName evidence="2">GNAT family N-acetyltransferase</fullName>
    </submittedName>
</protein>
<dbReference type="EMBL" id="MWQN01000004">
    <property type="protein sequence ID" value="OPC77583.1"/>
    <property type="molecule type" value="Genomic_DNA"/>
</dbReference>
<accession>A0A1T3NL19</accession>
<dbReference type="PROSITE" id="PS51186">
    <property type="entry name" value="GNAT"/>
    <property type="match status" value="1"/>
</dbReference>
<dbReference type="Pfam" id="PF00583">
    <property type="entry name" value="Acetyltransf_1"/>
    <property type="match status" value="1"/>
</dbReference>
<gene>
    <name evidence="2" type="ORF">B4N89_44660</name>
</gene>
<dbReference type="Gene3D" id="3.40.630.30">
    <property type="match status" value="1"/>
</dbReference>
<keyword evidence="2" id="KW-0808">Transferase</keyword>
<reference evidence="2 3" key="1">
    <citation type="submission" date="2017-03" db="EMBL/GenBank/DDBJ databases">
        <title>Draft genome sequence of Streptomyces scabrisporus NF3, endophyte isolated from Amphipterygium adstringens.</title>
        <authorList>
            <person name="Vazquez M."/>
            <person name="Ceapa C.D."/>
            <person name="Rodriguez Luna D."/>
            <person name="Sanchez Esquivel S."/>
        </authorList>
    </citation>
    <scope>NUCLEOTIDE SEQUENCE [LARGE SCALE GENOMIC DNA]</scope>
    <source>
        <strain evidence="2 3">NF3</strain>
    </source>
</reference>
<evidence type="ECO:0000313" key="2">
    <source>
        <dbReference type="EMBL" id="OPC77583.1"/>
    </source>
</evidence>
<dbReference type="RefSeq" id="WP_078982337.1">
    <property type="nucleotide sequence ID" value="NZ_MWQN01000004.1"/>
</dbReference>